<dbReference type="AlphaFoldDB" id="A0A2P2R3B5"/>
<dbReference type="EMBL" id="GGEC01093183">
    <property type="protein sequence ID" value="MBX73667.1"/>
    <property type="molecule type" value="Transcribed_RNA"/>
</dbReference>
<organism evidence="1">
    <name type="scientific">Rhizophora mucronata</name>
    <name type="common">Asiatic mangrove</name>
    <dbReference type="NCBI Taxonomy" id="61149"/>
    <lineage>
        <taxon>Eukaryota</taxon>
        <taxon>Viridiplantae</taxon>
        <taxon>Streptophyta</taxon>
        <taxon>Embryophyta</taxon>
        <taxon>Tracheophyta</taxon>
        <taxon>Spermatophyta</taxon>
        <taxon>Magnoliopsida</taxon>
        <taxon>eudicotyledons</taxon>
        <taxon>Gunneridae</taxon>
        <taxon>Pentapetalae</taxon>
        <taxon>rosids</taxon>
        <taxon>fabids</taxon>
        <taxon>Malpighiales</taxon>
        <taxon>Rhizophoraceae</taxon>
        <taxon>Rhizophora</taxon>
    </lineage>
</organism>
<evidence type="ECO:0000313" key="1">
    <source>
        <dbReference type="EMBL" id="MBX73667.1"/>
    </source>
</evidence>
<name>A0A2P2R3B5_RHIMU</name>
<proteinExistence type="predicted"/>
<reference evidence="1" key="1">
    <citation type="submission" date="2018-02" db="EMBL/GenBank/DDBJ databases">
        <title>Rhizophora mucronata_Transcriptome.</title>
        <authorList>
            <person name="Meera S.P."/>
            <person name="Sreeshan A."/>
            <person name="Augustine A."/>
        </authorList>
    </citation>
    <scope>NUCLEOTIDE SEQUENCE</scope>
    <source>
        <tissue evidence="1">Leaf</tissue>
    </source>
</reference>
<accession>A0A2P2R3B5</accession>
<protein>
    <submittedName>
        <fullName evidence="1">Uncharacterized protein</fullName>
    </submittedName>
</protein>
<sequence length="26" mass="2989">MSSPFPLCLFCWIIPSCSVFRRDLLG</sequence>